<dbReference type="GO" id="GO:0000724">
    <property type="term" value="P:double-strand break repair via homologous recombination"/>
    <property type="evidence" value="ECO:0007669"/>
    <property type="project" value="UniProtKB-UniRule"/>
</dbReference>
<dbReference type="Gene3D" id="3.40.50.10930">
    <property type="match status" value="1"/>
</dbReference>
<evidence type="ECO:0000256" key="5">
    <source>
        <dbReference type="ARBA" id="ARBA00022806"/>
    </source>
</evidence>
<dbReference type="Gene3D" id="3.40.50.300">
    <property type="entry name" value="P-loop containing nucleotide triphosphate hydrolases"/>
    <property type="match status" value="2"/>
</dbReference>
<keyword evidence="2 10" id="KW-0547">Nucleotide-binding</keyword>
<comment type="miscellaneous">
    <text evidence="10">In the RecBCD complex, RecB has a slow 3'-5' helicase, an exonuclease activity and loads RecA onto ssDNA, RecD has a fast 5'-3' helicase activity, while RecC stimulates the ATPase and processivity of the RecB helicase and contributes to recognition of the Chi site.</text>
</comment>
<gene>
    <name evidence="10 12" type="primary">recC</name>
    <name evidence="12" type="ORF">ENI96_00220</name>
</gene>
<keyword evidence="9 10" id="KW-0234">DNA repair</keyword>
<dbReference type="InterPro" id="IPR041500">
    <property type="entry name" value="RecC_C"/>
</dbReference>
<comment type="function">
    <text evidence="10">A helicase/nuclease that prepares dsDNA breaks (DSB) for recombinational DNA repair. Binds to DSBs and unwinds DNA via a highly rapid and processive ATP-dependent bidirectional helicase activity. Unwinds dsDNA until it encounters a Chi (crossover hotspot instigator) sequence from the 3' direction. Cuts ssDNA a few nucleotides 3' to the Chi site. The properties and activities of the enzyme are changed at Chi. The Chi-altered holoenzyme produces a long 3'-ssDNA overhang and facilitates RecA-binding to the ssDNA for homologous DNA recombination and repair. Holoenzyme degrades any linearized DNA that is unable to undergo homologous recombination. In the holoenzyme this subunit recognizes the wild-type Chi sequence, and when added to isolated RecB increases its ATP-dependent helicase processivity.</text>
</comment>
<keyword evidence="5 10" id="KW-0347">Helicase</keyword>
<keyword evidence="6 10" id="KW-0269">Exonuclease</keyword>
<accession>A0A831RL49</accession>
<evidence type="ECO:0000313" key="12">
    <source>
        <dbReference type="EMBL" id="HEB94841.1"/>
    </source>
</evidence>
<dbReference type="GO" id="GO:0005524">
    <property type="term" value="F:ATP binding"/>
    <property type="evidence" value="ECO:0007669"/>
    <property type="project" value="UniProtKB-UniRule"/>
</dbReference>
<dbReference type="GO" id="GO:0003678">
    <property type="term" value="F:DNA helicase activity"/>
    <property type="evidence" value="ECO:0007669"/>
    <property type="project" value="UniProtKB-UniRule"/>
</dbReference>
<dbReference type="Proteomes" id="UP000886251">
    <property type="component" value="Unassembled WGS sequence"/>
</dbReference>
<sequence length="1074" mass="120801">METAAGEGGVLRLYRGNRLEYLSDLIGHLLAREPLSDPFACEQILVPHPGVGQWLSLRLADAAGICANVRFPLPAGFIWEQFRHLLTDVPEQDRYAPDTLRWSLFQELERAVEEPLFEPLQPFLQAQGMAGRFDLADRLAHLFDQYLVYRPDWILHWEGGRSAVPGDDWQAELWRRLVARLGDGHWVRQQQRLFLAAEQGRLDPERLPQRISLFGIGALSPGYLETLVLLSRWIDVHLFLLDPCRTEWMGLVTAATRERRGQQAPAEAPYLEVGNPLLASLGRRGREFLAQLQAHDPGSVELFHPAPGEGLLASLQRDILELRDPTAGPPSTLAGEDDSIRILSCHGPQRELEVLHDQLLDLFERDPRLQPDDVLVMTPDMELYAPYIEAVFGASGGDRRIPFHLGDRPGGAGQPLVAAFMALLELPAGRFEVDRLLQLLEVPAIQRRFGLGDGDLTPIMAWLREAGIRWGWDAAARQQEGMPAQAQNTWRQGLDRLLLGMALPTGGERLFGGLLPAGGVEGADVRLLGALGEFAGTLSDWSRRLQQDRPMAAWHDRLLALLADLFAPDEQEEFQLQRIREAIAAVVTEAEAAGTGAAVPLELIRRILQPRLDEGGGGFLRGGVTFCALVPGHSLPFPVVCLLGMNDGSFPREQRPSGFDLMSRGRRLGDRDRRDDDRYLFLEALLSARRCLIISYSGQDPRENTELPPSTLVSELLDYLGQGYLLPSGEPVTDRLPQRHPLQPFDHRYFDGRSGLFSYSTTMAQAAQRALSPDRRERSFLAAPLEQPGDEWRSLDLEELGRFFANPVRYLLRRRLGLELEGVAEELESRDPFQLDREDERRVGERLLTGLPLAQVRELERAAGRLPHGAQGEALLARARESIRPLARRLQEQDLFPGDEWREFRLRIGGFILSGRLQRLRPEGIRGFTPLQLPASRLFRLWLRHLVLNAVRPEGIATETRWLQCEGVVRFPPLDDAPARLEQLLACYWDGLVRPLHLFPRSSLEFARGVQQGKEREQALKRARQCWAGEYARWPESADPHYAVAFGDRDVLDQAFMHLSEACFGPLLAAMEEG</sequence>
<feature type="domain" description="RecC C-terminal" evidence="11">
    <location>
        <begin position="792"/>
        <end position="1009"/>
    </location>
</feature>
<organism evidence="12">
    <name type="scientific">Sedimenticola thiotaurini</name>
    <dbReference type="NCBI Taxonomy" id="1543721"/>
    <lineage>
        <taxon>Bacteria</taxon>
        <taxon>Pseudomonadati</taxon>
        <taxon>Pseudomonadota</taxon>
        <taxon>Gammaproteobacteria</taxon>
        <taxon>Chromatiales</taxon>
        <taxon>Sedimenticolaceae</taxon>
        <taxon>Sedimenticola</taxon>
    </lineage>
</organism>
<comment type="subunit">
    <text evidence="10">Heterotrimer of RecB, RecC and RecD. All subunits contribute to DNA-binding.</text>
</comment>
<dbReference type="InterPro" id="IPR006697">
    <property type="entry name" value="RecC"/>
</dbReference>
<evidence type="ECO:0000259" key="11">
    <source>
        <dbReference type="Pfam" id="PF17946"/>
    </source>
</evidence>
<dbReference type="NCBIfam" id="TIGR01450">
    <property type="entry name" value="recC"/>
    <property type="match status" value="1"/>
</dbReference>
<dbReference type="AlphaFoldDB" id="A0A831RL49"/>
<dbReference type="Gene3D" id="1.10.10.990">
    <property type="match status" value="1"/>
</dbReference>
<evidence type="ECO:0000256" key="2">
    <source>
        <dbReference type="ARBA" id="ARBA00022741"/>
    </source>
</evidence>
<dbReference type="Pfam" id="PF04257">
    <property type="entry name" value="Exonuc_V_gamma"/>
    <property type="match status" value="1"/>
</dbReference>
<dbReference type="SUPFAM" id="SSF52980">
    <property type="entry name" value="Restriction endonuclease-like"/>
    <property type="match status" value="1"/>
</dbReference>
<keyword evidence="8 10" id="KW-0238">DNA-binding</keyword>
<keyword evidence="7 10" id="KW-0067">ATP-binding</keyword>
<dbReference type="Gene3D" id="1.10.10.160">
    <property type="match status" value="1"/>
</dbReference>
<reference evidence="12" key="1">
    <citation type="journal article" date="2020" name="mSystems">
        <title>Genome- and Community-Level Interaction Insights into Carbon Utilization and Element Cycling Functions of Hydrothermarchaeota in Hydrothermal Sediment.</title>
        <authorList>
            <person name="Zhou Z."/>
            <person name="Liu Y."/>
            <person name="Xu W."/>
            <person name="Pan J."/>
            <person name="Luo Z.H."/>
            <person name="Li M."/>
        </authorList>
    </citation>
    <scope>NUCLEOTIDE SEQUENCE [LARGE SCALE GENOMIC DNA]</scope>
    <source>
        <strain evidence="12">HyVt-443</strain>
    </source>
</reference>
<dbReference type="PIRSF" id="PIRSF000980">
    <property type="entry name" value="RecC"/>
    <property type="match status" value="1"/>
</dbReference>
<dbReference type="GO" id="GO:0008854">
    <property type="term" value="F:exodeoxyribonuclease V activity"/>
    <property type="evidence" value="ECO:0007669"/>
    <property type="project" value="InterPro"/>
</dbReference>
<dbReference type="EMBL" id="DRKP01000006">
    <property type="protein sequence ID" value="HEB94841.1"/>
    <property type="molecule type" value="Genomic_DNA"/>
</dbReference>
<proteinExistence type="inferred from homology"/>
<dbReference type="PANTHER" id="PTHR30591:SF1">
    <property type="entry name" value="RECBCD ENZYME SUBUNIT RECC"/>
    <property type="match status" value="1"/>
</dbReference>
<keyword evidence="1 10" id="KW-0540">Nuclease</keyword>
<evidence type="ECO:0000256" key="6">
    <source>
        <dbReference type="ARBA" id="ARBA00022839"/>
    </source>
</evidence>
<dbReference type="InterPro" id="IPR013986">
    <property type="entry name" value="DExx_box_DNA_helicase_dom_sf"/>
</dbReference>
<dbReference type="InterPro" id="IPR027417">
    <property type="entry name" value="P-loop_NTPase"/>
</dbReference>
<dbReference type="HAMAP" id="MF_01486">
    <property type="entry name" value="RecC"/>
    <property type="match status" value="1"/>
</dbReference>
<dbReference type="Pfam" id="PF17946">
    <property type="entry name" value="RecC_C"/>
    <property type="match status" value="1"/>
</dbReference>
<keyword evidence="3 10" id="KW-0227">DNA damage</keyword>
<name>A0A831RL49_9GAMM</name>
<dbReference type="GO" id="GO:0003677">
    <property type="term" value="F:DNA binding"/>
    <property type="evidence" value="ECO:0007669"/>
    <property type="project" value="UniProtKB-UniRule"/>
</dbReference>
<evidence type="ECO:0000256" key="7">
    <source>
        <dbReference type="ARBA" id="ARBA00022840"/>
    </source>
</evidence>
<dbReference type="GO" id="GO:0009338">
    <property type="term" value="C:exodeoxyribonuclease V complex"/>
    <property type="evidence" value="ECO:0007669"/>
    <property type="project" value="InterPro"/>
</dbReference>
<dbReference type="PANTHER" id="PTHR30591">
    <property type="entry name" value="RECBCD ENZYME SUBUNIT RECC"/>
    <property type="match status" value="1"/>
</dbReference>
<evidence type="ECO:0000256" key="1">
    <source>
        <dbReference type="ARBA" id="ARBA00022722"/>
    </source>
</evidence>
<dbReference type="InterPro" id="IPR011335">
    <property type="entry name" value="Restrct_endonuc-II-like"/>
</dbReference>
<comment type="caution">
    <text evidence="12">The sequence shown here is derived from an EMBL/GenBank/DDBJ whole genome shotgun (WGS) entry which is preliminary data.</text>
</comment>
<protein>
    <recommendedName>
        <fullName evidence="10">RecBCD enzyme subunit RecC</fullName>
    </recommendedName>
    <alternativeName>
        <fullName evidence="10">Exonuclease V subunit RecC</fullName>
        <shortName evidence="10">ExoV subunit RecC</shortName>
    </alternativeName>
    <alternativeName>
        <fullName evidence="10">Helicase/nuclease RecBCD subunit RecC</fullName>
    </alternativeName>
</protein>
<evidence type="ECO:0000256" key="10">
    <source>
        <dbReference type="HAMAP-Rule" id="MF_01486"/>
    </source>
</evidence>
<evidence type="ECO:0000256" key="9">
    <source>
        <dbReference type="ARBA" id="ARBA00023204"/>
    </source>
</evidence>
<evidence type="ECO:0000256" key="4">
    <source>
        <dbReference type="ARBA" id="ARBA00022801"/>
    </source>
</evidence>
<evidence type="ECO:0000256" key="8">
    <source>
        <dbReference type="ARBA" id="ARBA00023125"/>
    </source>
</evidence>
<keyword evidence="4 10" id="KW-0378">Hydrolase</keyword>
<dbReference type="SUPFAM" id="SSF52540">
    <property type="entry name" value="P-loop containing nucleoside triphosphate hydrolases"/>
    <property type="match status" value="2"/>
</dbReference>
<evidence type="ECO:0000256" key="3">
    <source>
        <dbReference type="ARBA" id="ARBA00022763"/>
    </source>
</evidence>
<comment type="similarity">
    <text evidence="10">Belongs to the RecC family.</text>
</comment>